<feature type="transmembrane region" description="Helical" evidence="1">
    <location>
        <begin position="35"/>
        <end position="57"/>
    </location>
</feature>
<sequence>MMLHAGSFALILLLTGYHVFLMFRRKGLLSLRNGTILAAVFAVLSGLALGAEGVQAFDFRWVVFAWIAFIAAAAGAALGMAYGWQSALNGFMSAVIGALLGSMLGGLFYESRLVVLAVAVLFIICSFVVQKASEHLVHASHPPMKKSNLINKPSSAVSTIVLAASLAVLAGGMLLLQDRIALGAIGQPKSLAAAIDEDNDMQVATIEVSAAGFTPANTDFEAKKMIKVVVDVKPRAGAGLKLVSQNLNVDADLKEGENIFLLSNPQPGTYDIAIPSKNFNGTLTVKAAH</sequence>
<dbReference type="InterPro" id="IPR008972">
    <property type="entry name" value="Cupredoxin"/>
</dbReference>
<dbReference type="RefSeq" id="WP_328280881.1">
    <property type="nucleotide sequence ID" value="NZ_JARTLD010000054.1"/>
</dbReference>
<dbReference type="InterPro" id="IPR028096">
    <property type="entry name" value="EfeO_Cupredoxin"/>
</dbReference>
<comment type="caution">
    <text evidence="3">The sequence shown here is derived from an EMBL/GenBank/DDBJ whole genome shotgun (WGS) entry which is preliminary data.</text>
</comment>
<proteinExistence type="predicted"/>
<dbReference type="Pfam" id="PF13473">
    <property type="entry name" value="Cupredoxin_1"/>
    <property type="match status" value="1"/>
</dbReference>
<keyword evidence="1" id="KW-1133">Transmembrane helix</keyword>
<keyword evidence="1" id="KW-0472">Membrane</keyword>
<reference evidence="3 4" key="1">
    <citation type="submission" date="2023-03" db="EMBL/GenBank/DDBJ databases">
        <title>Bacillus Genome Sequencing.</title>
        <authorList>
            <person name="Dunlap C."/>
        </authorList>
    </citation>
    <scope>NUCLEOTIDE SEQUENCE [LARGE SCALE GENOMIC DNA]</scope>
    <source>
        <strain evidence="3 4">NRS-52</strain>
    </source>
</reference>
<feature type="domain" description="EfeO-type cupredoxin-like" evidence="2">
    <location>
        <begin position="196"/>
        <end position="285"/>
    </location>
</feature>
<feature type="transmembrane region" description="Helical" evidence="1">
    <location>
        <begin position="6"/>
        <end position="23"/>
    </location>
</feature>
<keyword evidence="4" id="KW-1185">Reference proteome</keyword>
<evidence type="ECO:0000256" key="1">
    <source>
        <dbReference type="SAM" id="Phobius"/>
    </source>
</evidence>
<evidence type="ECO:0000259" key="2">
    <source>
        <dbReference type="Pfam" id="PF13473"/>
    </source>
</evidence>
<feature type="transmembrane region" description="Helical" evidence="1">
    <location>
        <begin position="115"/>
        <end position="133"/>
    </location>
</feature>
<evidence type="ECO:0000313" key="3">
    <source>
        <dbReference type="EMBL" id="MED5019751.1"/>
    </source>
</evidence>
<gene>
    <name evidence="3" type="ORF">P9847_20875</name>
</gene>
<dbReference type="EMBL" id="JARTLD010000054">
    <property type="protein sequence ID" value="MED5019751.1"/>
    <property type="molecule type" value="Genomic_DNA"/>
</dbReference>
<keyword evidence="1" id="KW-0812">Transmembrane</keyword>
<feature type="transmembrane region" description="Helical" evidence="1">
    <location>
        <begin position="63"/>
        <end position="84"/>
    </location>
</feature>
<feature type="transmembrane region" description="Helical" evidence="1">
    <location>
        <begin position="91"/>
        <end position="109"/>
    </location>
</feature>
<dbReference type="Proteomes" id="UP001343257">
    <property type="component" value="Unassembled WGS sequence"/>
</dbReference>
<organism evidence="3 4">
    <name type="scientific">Paenibacillus chibensis</name>
    <dbReference type="NCBI Taxonomy" id="59846"/>
    <lineage>
        <taxon>Bacteria</taxon>
        <taxon>Bacillati</taxon>
        <taxon>Bacillota</taxon>
        <taxon>Bacilli</taxon>
        <taxon>Bacillales</taxon>
        <taxon>Paenibacillaceae</taxon>
        <taxon>Paenibacillus</taxon>
    </lineage>
</organism>
<dbReference type="Gene3D" id="2.60.40.420">
    <property type="entry name" value="Cupredoxins - blue copper proteins"/>
    <property type="match status" value="1"/>
</dbReference>
<evidence type="ECO:0000313" key="4">
    <source>
        <dbReference type="Proteomes" id="UP001343257"/>
    </source>
</evidence>
<feature type="transmembrane region" description="Helical" evidence="1">
    <location>
        <begin position="154"/>
        <end position="176"/>
    </location>
</feature>
<protein>
    <submittedName>
        <fullName evidence="3">Cupredoxin domain-containing protein</fullName>
    </submittedName>
</protein>
<name>A0ABU6PZZ7_9BACL</name>
<accession>A0ABU6PZZ7</accession>